<dbReference type="InterPro" id="IPR006497">
    <property type="entry name" value="Phage_lambda_VrpO_N"/>
</dbReference>
<feature type="domain" description="Bacteriophage lambda Replication protein O N-terminal" evidence="1">
    <location>
        <begin position="19"/>
        <end position="113"/>
    </location>
</feature>
<dbReference type="Pfam" id="PF04492">
    <property type="entry name" value="Phage_rep_O"/>
    <property type="match status" value="1"/>
</dbReference>
<dbReference type="InterPro" id="IPR036388">
    <property type="entry name" value="WH-like_DNA-bd_sf"/>
</dbReference>
<keyword evidence="3" id="KW-1185">Reference proteome</keyword>
<dbReference type="RefSeq" id="WP_113858852.1">
    <property type="nucleotide sequence ID" value="NZ_QNRL01000008.1"/>
</dbReference>
<protein>
    <submittedName>
        <fullName evidence="2">Phage replication protein O</fullName>
    </submittedName>
</protein>
<name>A0ABX9FSP3_9ENTR</name>
<reference evidence="2 3" key="1">
    <citation type="submission" date="2018-06" db="EMBL/GenBank/DDBJ databases">
        <title>Genomic Encyclopedia of Type Strains, Phase IV (KMG-IV): sequencing the most valuable type-strain genomes for metagenomic binning, comparative biology and taxonomic classification.</title>
        <authorList>
            <person name="Goeker M."/>
        </authorList>
    </citation>
    <scope>NUCLEOTIDE SEQUENCE [LARGE SCALE GENOMIC DNA]</scope>
    <source>
        <strain evidence="2 3">DSM 27453</strain>
    </source>
</reference>
<organism evidence="2 3">
    <name type="scientific">Pseudocitrobacter faecalis</name>
    <dbReference type="NCBI Taxonomy" id="1398493"/>
    <lineage>
        <taxon>Bacteria</taxon>
        <taxon>Pseudomonadati</taxon>
        <taxon>Pseudomonadota</taxon>
        <taxon>Gammaproteobacteria</taxon>
        <taxon>Enterobacterales</taxon>
        <taxon>Enterobacteriaceae</taxon>
        <taxon>Pseudocitrobacter</taxon>
    </lineage>
</organism>
<gene>
    <name evidence="2" type="ORF">DFQ50_108308</name>
</gene>
<accession>A0ABX9FSP3</accession>
<comment type="caution">
    <text evidence="2">The sequence shown here is derived from an EMBL/GenBank/DDBJ whole genome shotgun (WGS) entry which is preliminary data.</text>
</comment>
<dbReference type="NCBIfam" id="TIGR01610">
    <property type="entry name" value="phage_O_Nterm"/>
    <property type="match status" value="1"/>
</dbReference>
<dbReference type="EMBL" id="QNRL01000008">
    <property type="protein sequence ID" value="RBP09019.1"/>
    <property type="molecule type" value="Genomic_DNA"/>
</dbReference>
<evidence type="ECO:0000313" key="2">
    <source>
        <dbReference type="EMBL" id="RBP09019.1"/>
    </source>
</evidence>
<dbReference type="Gene3D" id="1.10.10.10">
    <property type="entry name" value="Winged helix-like DNA-binding domain superfamily/Winged helix DNA-binding domain"/>
    <property type="match status" value="1"/>
</dbReference>
<evidence type="ECO:0000259" key="1">
    <source>
        <dbReference type="Pfam" id="PF04492"/>
    </source>
</evidence>
<sequence>MSNVAYANFGDNRSPVEKKVAQLEDGYSRLANELLDATMCSGLPETELCILMAVWRKTYGYNKKTDWISNEQFEEMIDKHYTHCSAAKNNLIRRKVLIQEGRKVGMNTNISEWQTKNNGFRKTLAKPAKKNLAEPANRIKQKLLTTKDNITKDKKDIKNTLPEQVQAVEEKPSQPANKNQVIDDAFENIFWLAGMRKLEKKSAKSAFRTQYQIWRSDNGGTPEEFATFLAGDIASRVGKQFGFDKLHPSTYLNGQRWNDEKPSTAAQQAKPSSVITVSKTGYVFFDR</sequence>
<evidence type="ECO:0000313" key="3">
    <source>
        <dbReference type="Proteomes" id="UP000253201"/>
    </source>
</evidence>
<dbReference type="Proteomes" id="UP000253201">
    <property type="component" value="Unassembled WGS sequence"/>
</dbReference>
<proteinExistence type="predicted"/>